<evidence type="ECO:0000256" key="4">
    <source>
        <dbReference type="ARBA" id="ARBA00022741"/>
    </source>
</evidence>
<dbReference type="PANTHER" id="PTHR20858">
    <property type="entry name" value="PHOSPHOMETHYLPYRIMIDINE KINASE"/>
    <property type="match status" value="1"/>
</dbReference>
<keyword evidence="4" id="KW-0547">Nucleotide-binding</keyword>
<accession>A0A0S4WRE3</accession>
<dbReference type="Gene3D" id="3.40.1190.20">
    <property type="match status" value="1"/>
</dbReference>
<evidence type="ECO:0000256" key="1">
    <source>
        <dbReference type="ARBA" id="ARBA00004948"/>
    </source>
</evidence>
<dbReference type="InterPro" id="IPR029056">
    <property type="entry name" value="Ribokinase-like"/>
</dbReference>
<comment type="pathway">
    <text evidence="1">Cofactor biosynthesis; thiamine diphosphate biosynthesis.</text>
</comment>
<dbReference type="GO" id="GO:0008972">
    <property type="term" value="F:phosphomethylpyrimidine kinase activity"/>
    <property type="evidence" value="ECO:0007669"/>
    <property type="project" value="InterPro"/>
</dbReference>
<proteinExistence type="predicted"/>
<dbReference type="GO" id="GO:0008902">
    <property type="term" value="F:hydroxymethylpyrimidine kinase activity"/>
    <property type="evidence" value="ECO:0007669"/>
    <property type="project" value="UniProtKB-EC"/>
</dbReference>
<dbReference type="GO" id="GO:0009229">
    <property type="term" value="P:thiamine diphosphate biosynthetic process"/>
    <property type="evidence" value="ECO:0007669"/>
    <property type="project" value="UniProtKB-UniPathway"/>
</dbReference>
<dbReference type="EMBL" id="LN899820">
    <property type="protein sequence ID" value="CUV54173.1"/>
    <property type="molecule type" value="Genomic_DNA"/>
</dbReference>
<dbReference type="NCBIfam" id="TIGR00097">
    <property type="entry name" value="HMP-P_kinase"/>
    <property type="match status" value="1"/>
</dbReference>
<keyword evidence="6" id="KW-0067">ATP-binding</keyword>
<keyword evidence="5 8" id="KW-0418">Kinase</keyword>
<organism evidence="8">
    <name type="scientific">Ralstonia solanacearum</name>
    <name type="common">Pseudomonas solanacearum</name>
    <dbReference type="NCBI Taxonomy" id="305"/>
    <lineage>
        <taxon>Bacteria</taxon>
        <taxon>Pseudomonadati</taxon>
        <taxon>Pseudomonadota</taxon>
        <taxon>Betaproteobacteria</taxon>
        <taxon>Burkholderiales</taxon>
        <taxon>Burkholderiaceae</taxon>
        <taxon>Ralstonia</taxon>
        <taxon>Ralstonia solanacearum species complex</taxon>
    </lineage>
</organism>
<dbReference type="InterPro" id="IPR004399">
    <property type="entry name" value="HMP/HMP-P_kinase_dom"/>
</dbReference>
<evidence type="ECO:0000256" key="6">
    <source>
        <dbReference type="ARBA" id="ARBA00022840"/>
    </source>
</evidence>
<feature type="domain" description="Pyridoxamine kinase/Phosphomethylpyrimidine kinase" evidence="7">
    <location>
        <begin position="44"/>
        <end position="298"/>
    </location>
</feature>
<dbReference type="Pfam" id="PF08543">
    <property type="entry name" value="Phos_pyr_kin"/>
    <property type="match status" value="1"/>
</dbReference>
<evidence type="ECO:0000256" key="5">
    <source>
        <dbReference type="ARBA" id="ARBA00022777"/>
    </source>
</evidence>
<dbReference type="UniPathway" id="UPA00060">
    <property type="reaction ID" value="UER00138"/>
</dbReference>
<dbReference type="EC" id="2.7.1.49" evidence="2"/>
<protein>
    <recommendedName>
        <fullName evidence="2">hydroxymethylpyrimidine kinase</fullName>
        <ecNumber evidence="2">2.7.1.49</ecNumber>
    </recommendedName>
</protein>
<evidence type="ECO:0000256" key="2">
    <source>
        <dbReference type="ARBA" id="ARBA00012135"/>
    </source>
</evidence>
<dbReference type="GO" id="GO:0005829">
    <property type="term" value="C:cytosol"/>
    <property type="evidence" value="ECO:0007669"/>
    <property type="project" value="TreeGrafter"/>
</dbReference>
<gene>
    <name evidence="8" type="primary">thiD</name>
    <name evidence="8" type="ORF">RUN215_v1_230073</name>
</gene>
<dbReference type="PANTHER" id="PTHR20858:SF17">
    <property type="entry name" value="HYDROXYMETHYLPYRIMIDINE_PHOSPHOMETHYLPYRIMIDINE KINASE THI20-RELATED"/>
    <property type="match status" value="1"/>
</dbReference>
<dbReference type="GO" id="GO:0009228">
    <property type="term" value="P:thiamine biosynthetic process"/>
    <property type="evidence" value="ECO:0007669"/>
    <property type="project" value="InterPro"/>
</dbReference>
<dbReference type="AlphaFoldDB" id="A0A0S4WRE3"/>
<dbReference type="GO" id="GO:0005524">
    <property type="term" value="F:ATP binding"/>
    <property type="evidence" value="ECO:0007669"/>
    <property type="project" value="UniProtKB-KW"/>
</dbReference>
<evidence type="ECO:0000259" key="7">
    <source>
        <dbReference type="Pfam" id="PF08543"/>
    </source>
</evidence>
<sequence>MGPRRRYSAGIPKPASAMTITDPTLAIVAPASHVPRVLTIAGSDSGGGAGIQADLKTFAALGCYGMSAITAVTAQNTLGVAAVESLTPDIVGAQIDAVAQDIGVDAAKTGMLGSPAVVEAIVSALARHPIAALVVDPVMVSTSGAQLGSDATAQAMAKWLFPRALLITPNLPEASALLGRAVRTADDMLPAARDLLTLGSRAVLLKGGHLADVAIPGEDGVLQDVLVTADGIERIYTHTQIDTPHTHGTGCTLSAAIAAHLARGEPLEAAVELSLDYLLHAIGAGRHLALGRGAGPLNHGFAPRPLAAPRAVDVGDAD</sequence>
<reference evidence="8" key="1">
    <citation type="submission" date="2015-10" db="EMBL/GenBank/DDBJ databases">
        <authorList>
            <person name="Gilbert D.G."/>
        </authorList>
    </citation>
    <scope>NUCLEOTIDE SEQUENCE</scope>
    <source>
        <strain evidence="8">Phyl III-seqv23</strain>
    </source>
</reference>
<evidence type="ECO:0000313" key="8">
    <source>
        <dbReference type="EMBL" id="CUV54173.1"/>
    </source>
</evidence>
<evidence type="ECO:0000256" key="3">
    <source>
        <dbReference type="ARBA" id="ARBA00022679"/>
    </source>
</evidence>
<dbReference type="CDD" id="cd01169">
    <property type="entry name" value="HMPP_kinase"/>
    <property type="match status" value="1"/>
</dbReference>
<dbReference type="FunFam" id="3.40.1190.20:FF:000003">
    <property type="entry name" value="Phosphomethylpyrimidine kinase ThiD"/>
    <property type="match status" value="1"/>
</dbReference>
<name>A0A0S4WRE3_RALSL</name>
<dbReference type="SUPFAM" id="SSF53613">
    <property type="entry name" value="Ribokinase-like"/>
    <property type="match status" value="1"/>
</dbReference>
<dbReference type="InterPro" id="IPR013749">
    <property type="entry name" value="PM/HMP-P_kinase-1"/>
</dbReference>
<keyword evidence="3 8" id="KW-0808">Transferase</keyword>